<dbReference type="GO" id="GO:0003755">
    <property type="term" value="F:peptidyl-prolyl cis-trans isomerase activity"/>
    <property type="evidence" value="ECO:0007669"/>
    <property type="project" value="UniProtKB-KW"/>
</dbReference>
<dbReference type="EC" id="5.2.1.8" evidence="2 5"/>
<comment type="catalytic activity">
    <reaction evidence="1 5">
        <text>[protein]-peptidylproline (omega=180) = [protein]-peptidylproline (omega=0)</text>
        <dbReference type="Rhea" id="RHEA:16237"/>
        <dbReference type="Rhea" id="RHEA-COMP:10747"/>
        <dbReference type="Rhea" id="RHEA-COMP:10748"/>
        <dbReference type="ChEBI" id="CHEBI:83833"/>
        <dbReference type="ChEBI" id="CHEBI:83834"/>
        <dbReference type="EC" id="5.2.1.8"/>
    </reaction>
</comment>
<dbReference type="eggNOG" id="KOG0552">
    <property type="taxonomic scope" value="Eukaryota"/>
</dbReference>
<feature type="coiled-coil region" evidence="6">
    <location>
        <begin position="247"/>
        <end position="295"/>
    </location>
</feature>
<dbReference type="PANTHER" id="PTHR43811">
    <property type="entry name" value="FKBP-TYPE PEPTIDYL-PROLYL CIS-TRANS ISOMERASE FKPA"/>
    <property type="match status" value="1"/>
</dbReference>
<dbReference type="PROSITE" id="PS50059">
    <property type="entry name" value="FKBP_PPIASE"/>
    <property type="match status" value="1"/>
</dbReference>
<protein>
    <recommendedName>
        <fullName evidence="2 5">peptidylprolyl isomerase</fullName>
        <ecNumber evidence="2 5">5.2.1.8</ecNumber>
    </recommendedName>
</protein>
<dbReference type="OMA" id="IAGPCCQ"/>
<organism evidence="9">
    <name type="scientific">Oryza brachyantha</name>
    <name type="common">malo sina</name>
    <dbReference type="NCBI Taxonomy" id="4533"/>
    <lineage>
        <taxon>Eukaryota</taxon>
        <taxon>Viridiplantae</taxon>
        <taxon>Streptophyta</taxon>
        <taxon>Embryophyta</taxon>
        <taxon>Tracheophyta</taxon>
        <taxon>Spermatophyta</taxon>
        <taxon>Magnoliopsida</taxon>
        <taxon>Liliopsida</taxon>
        <taxon>Poales</taxon>
        <taxon>Poaceae</taxon>
        <taxon>BOP clade</taxon>
        <taxon>Oryzoideae</taxon>
        <taxon>Oryzeae</taxon>
        <taxon>Oryzinae</taxon>
        <taxon>Oryza</taxon>
    </lineage>
</organism>
<dbReference type="Pfam" id="PF00254">
    <property type="entry name" value="FKBP_C"/>
    <property type="match status" value="1"/>
</dbReference>
<accession>J3MJ46</accession>
<evidence type="ECO:0000256" key="1">
    <source>
        <dbReference type="ARBA" id="ARBA00000971"/>
    </source>
</evidence>
<keyword evidence="4 5" id="KW-0413">Isomerase</keyword>
<proteinExistence type="predicted"/>
<dbReference type="Gene3D" id="3.10.50.40">
    <property type="match status" value="1"/>
</dbReference>
<dbReference type="Gramene" id="OB07G14280.1">
    <property type="protein sequence ID" value="OB07G14280.1"/>
    <property type="gene ID" value="OB07G14280"/>
</dbReference>
<evidence type="ECO:0000256" key="3">
    <source>
        <dbReference type="ARBA" id="ARBA00023110"/>
    </source>
</evidence>
<dbReference type="STRING" id="4533.J3MJ46"/>
<dbReference type="HOGENOM" id="CLU_490385_0_0_1"/>
<reference evidence="9" key="1">
    <citation type="journal article" date="2013" name="Nat. Commun.">
        <title>Whole-genome sequencing of Oryza brachyantha reveals mechanisms underlying Oryza genome evolution.</title>
        <authorList>
            <person name="Chen J."/>
            <person name="Huang Q."/>
            <person name="Gao D."/>
            <person name="Wang J."/>
            <person name="Lang Y."/>
            <person name="Liu T."/>
            <person name="Li B."/>
            <person name="Bai Z."/>
            <person name="Luis Goicoechea J."/>
            <person name="Liang C."/>
            <person name="Chen C."/>
            <person name="Zhang W."/>
            <person name="Sun S."/>
            <person name="Liao Y."/>
            <person name="Zhang X."/>
            <person name="Yang L."/>
            <person name="Song C."/>
            <person name="Wang M."/>
            <person name="Shi J."/>
            <person name="Liu G."/>
            <person name="Liu J."/>
            <person name="Zhou H."/>
            <person name="Zhou W."/>
            <person name="Yu Q."/>
            <person name="An N."/>
            <person name="Chen Y."/>
            <person name="Cai Q."/>
            <person name="Wang B."/>
            <person name="Liu B."/>
            <person name="Min J."/>
            <person name="Huang Y."/>
            <person name="Wu H."/>
            <person name="Li Z."/>
            <person name="Zhang Y."/>
            <person name="Yin Y."/>
            <person name="Song W."/>
            <person name="Jiang J."/>
            <person name="Jackson S.A."/>
            <person name="Wing R.A."/>
            <person name="Wang J."/>
            <person name="Chen M."/>
        </authorList>
    </citation>
    <scope>NUCLEOTIDE SEQUENCE [LARGE SCALE GENOMIC DNA]</scope>
    <source>
        <strain evidence="9">cv. IRGC 101232</strain>
    </source>
</reference>
<feature type="region of interest" description="Disordered" evidence="7">
    <location>
        <begin position="446"/>
        <end position="465"/>
    </location>
</feature>
<feature type="domain" description="PPIase FKBP-type" evidence="8">
    <location>
        <begin position="44"/>
        <end position="128"/>
    </location>
</feature>
<keyword evidence="3 5" id="KW-0697">Rotamase</keyword>
<dbReference type="InterPro" id="IPR046357">
    <property type="entry name" value="PPIase_dom_sf"/>
</dbReference>
<evidence type="ECO:0000313" key="9">
    <source>
        <dbReference type="EnsemblPlants" id="OB07G14280.1"/>
    </source>
</evidence>
<keyword evidence="10" id="KW-1185">Reference proteome</keyword>
<keyword evidence="6" id="KW-0175">Coiled coil</keyword>
<evidence type="ECO:0000313" key="10">
    <source>
        <dbReference type="Proteomes" id="UP000006038"/>
    </source>
</evidence>
<dbReference type="SUPFAM" id="SSF54534">
    <property type="entry name" value="FKBP-like"/>
    <property type="match status" value="1"/>
</dbReference>
<dbReference type="PANTHER" id="PTHR43811:SF32">
    <property type="entry name" value="PEPTIDYL-PROLYL CIS-TRANS ISOMERASE FKBP16-4, CHLOROPLASTIC"/>
    <property type="match status" value="1"/>
</dbReference>
<evidence type="ECO:0000256" key="5">
    <source>
        <dbReference type="PROSITE-ProRule" id="PRU00277"/>
    </source>
</evidence>
<evidence type="ECO:0000256" key="2">
    <source>
        <dbReference type="ARBA" id="ARBA00013194"/>
    </source>
</evidence>
<feature type="coiled-coil region" evidence="6">
    <location>
        <begin position="152"/>
        <end position="221"/>
    </location>
</feature>
<evidence type="ECO:0000256" key="7">
    <source>
        <dbReference type="SAM" id="MobiDB-lite"/>
    </source>
</evidence>
<evidence type="ECO:0000256" key="6">
    <source>
        <dbReference type="SAM" id="Coils"/>
    </source>
</evidence>
<sequence>MVSMIVNQTMLYYLLFFSECRVTLQSLSRYYDITVGTGPKAVKGSRVAVHYVAKWKGITFMTSRQGLGVGGGTPYGFDIGNSERGNVLKGLDFGVEGMKAGGQRLIIVPPELAYGKKGVQEIPPNATIEASESSSEASVNRVQDDRRMLEDVDSLKRMVSTLEEQAASIQSQFHDYCDMKEQESTYQKMQIMCLGMKLEQLESQNQRLEAAAAEIRAAAEEFVMVRAKFDALQNKSKKIWKKNKQDLDAIDERILALDAKEAEMEAEMATRCQDFEQYMEEMKQLTLQLQKEKGSDNQNVEVIVERSMRKLSSNKDVLDGLEALRDRWAADMEEMIYLGWITAWLQHDLLVLDGEVGTPAPAVDGGSPPPARHKGETMVAVVAPSTEVELCKAASSSSSSSSASSETRGAAAAAESSSCLTGFAGGRGSCGIIGRPRLLRRLRGWAGGKGRSRRPCKVEFPPNPM</sequence>
<dbReference type="EnsemblPlants" id="OB07G14280.1">
    <property type="protein sequence ID" value="OB07G14280.1"/>
    <property type="gene ID" value="OB07G14280"/>
</dbReference>
<dbReference type="Proteomes" id="UP000006038">
    <property type="component" value="Chromosome 7"/>
</dbReference>
<evidence type="ECO:0000259" key="8">
    <source>
        <dbReference type="PROSITE" id="PS50059"/>
    </source>
</evidence>
<dbReference type="AlphaFoldDB" id="J3MJ46"/>
<name>J3MJ46_ORYBR</name>
<dbReference type="InterPro" id="IPR001179">
    <property type="entry name" value="PPIase_FKBP_dom"/>
</dbReference>
<reference evidence="9" key="2">
    <citation type="submission" date="2013-04" db="UniProtKB">
        <authorList>
            <consortium name="EnsemblPlants"/>
        </authorList>
    </citation>
    <scope>IDENTIFICATION</scope>
</reference>
<evidence type="ECO:0000256" key="4">
    <source>
        <dbReference type="ARBA" id="ARBA00023235"/>
    </source>
</evidence>